<dbReference type="GO" id="GO:0000166">
    <property type="term" value="F:nucleotide binding"/>
    <property type="evidence" value="ECO:0007669"/>
    <property type="project" value="UniProtKB-KW"/>
</dbReference>
<evidence type="ECO:0000256" key="2">
    <source>
        <dbReference type="PIRSR" id="PIRSR011396-2"/>
    </source>
</evidence>
<gene>
    <name evidence="3" type="ORF">G7077_04360</name>
</gene>
<dbReference type="KEGG" id="spii:G7077_04360"/>
<dbReference type="InterPro" id="IPR033856">
    <property type="entry name" value="Trp_halogen"/>
</dbReference>
<dbReference type="RefSeq" id="WP_166410643.1">
    <property type="nucleotide sequence ID" value="NZ_CP049869.1"/>
</dbReference>
<feature type="binding site" evidence="2">
    <location>
        <position position="343"/>
    </location>
    <ligand>
        <name>FAD</name>
        <dbReference type="ChEBI" id="CHEBI:57692"/>
    </ligand>
</feature>
<evidence type="ECO:0000313" key="3">
    <source>
        <dbReference type="EMBL" id="QIK78250.1"/>
    </source>
</evidence>
<protein>
    <submittedName>
        <fullName evidence="3">Tryptophan 7-halogenase</fullName>
    </submittedName>
</protein>
<feature type="binding site" evidence="2">
    <location>
        <position position="82"/>
    </location>
    <ligand>
        <name>7-chloro-L-tryptophan</name>
        <dbReference type="ChEBI" id="CHEBI:58713"/>
    </ligand>
</feature>
<evidence type="ECO:0000256" key="1">
    <source>
        <dbReference type="PIRSR" id="PIRSR011396-1"/>
    </source>
</evidence>
<organism evidence="3 4">
    <name type="scientific">Sphingomonas piscis</name>
    <dbReference type="NCBI Taxonomy" id="2714943"/>
    <lineage>
        <taxon>Bacteria</taxon>
        <taxon>Pseudomonadati</taxon>
        <taxon>Pseudomonadota</taxon>
        <taxon>Alphaproteobacteria</taxon>
        <taxon>Sphingomonadales</taxon>
        <taxon>Sphingomonadaceae</taxon>
        <taxon>Sphingomonas</taxon>
    </lineage>
</organism>
<dbReference type="InterPro" id="IPR006905">
    <property type="entry name" value="Flavin_halogenase"/>
</dbReference>
<feature type="binding site" evidence="2">
    <location>
        <position position="192"/>
    </location>
    <ligand>
        <name>FAD</name>
        <dbReference type="ChEBI" id="CHEBI:57692"/>
    </ligand>
</feature>
<dbReference type="InterPro" id="IPR050816">
    <property type="entry name" value="Flavin-dep_Halogenase_NPB"/>
</dbReference>
<dbReference type="PANTHER" id="PTHR43747:SF4">
    <property type="entry name" value="FLAVIN-DEPENDENT TRYPTOPHAN HALOGENASE"/>
    <property type="match status" value="1"/>
</dbReference>
<dbReference type="PIRSF" id="PIRSF011396">
    <property type="entry name" value="Trp_halogenase"/>
    <property type="match status" value="1"/>
</dbReference>
<keyword evidence="2" id="KW-0285">Flavoprotein</keyword>
<keyword evidence="4" id="KW-1185">Reference proteome</keyword>
<dbReference type="Proteomes" id="UP000503222">
    <property type="component" value="Chromosome"/>
</dbReference>
<dbReference type="InterPro" id="IPR036188">
    <property type="entry name" value="FAD/NAD-bd_sf"/>
</dbReference>
<dbReference type="EMBL" id="CP049869">
    <property type="protein sequence ID" value="QIK78250.1"/>
    <property type="molecule type" value="Genomic_DNA"/>
</dbReference>
<feature type="active site" evidence="1">
    <location>
        <position position="82"/>
    </location>
</feature>
<reference evidence="3 4" key="1">
    <citation type="submission" date="2020-03" db="EMBL/GenBank/DDBJ databases">
        <title>Sphingomonas sp. nov., isolated from fish.</title>
        <authorList>
            <person name="Hyun D.-W."/>
            <person name="Bae J.-W."/>
        </authorList>
    </citation>
    <scope>NUCLEOTIDE SEQUENCE [LARGE SCALE GENOMIC DNA]</scope>
    <source>
        <strain evidence="3 4">HDW15B</strain>
    </source>
</reference>
<sequence>MSESGRSILIVGGGTAGWLSAAYLAKALALRDNAHLTITLLESPDIGTIGVGEGTFPTIRETLRFLDIDEGQFIREASATFKQGILFSDWLHAPSPAKRHRYFHPFEAPFYSEDTSLVPYWLLQDEQSRPSFAEAVTIQNKVAGAKRGPKRPDEPAFDGPLNYAYHVDAASLARLLRERALSLGVRHITGEVADVSLRPDGAIAEVRTTAGAGFTADLYVDCTGFRSELIGKALESPFRSVRDTLFTNRALTCRVGYEDPDTPIESYTLATAHAAGWTWDIGLAGARGIGCVYSSDHLDDDQALAVLRDYVGPQFNEGAVKTIGFDVGYREQQWVKNCVAIGLSAGFLEPLEATGLVLIEAAVGMVAELFPHHGPVDAPARRFSKLMSARFDSIVKFLKLHYCLSQRDEAFWRDNVAASTVPDELKDLLEQWRYRPPGRFDFILDVESFAFFNYQYILYGMGFRTDLSAGRSDFPKVAAAQKLFERIQAFGDKAARDLPSHRTLISQMSVAAA</sequence>
<dbReference type="AlphaFoldDB" id="A0A6G7YNC6"/>
<evidence type="ECO:0000313" key="4">
    <source>
        <dbReference type="Proteomes" id="UP000503222"/>
    </source>
</evidence>
<dbReference type="Gene3D" id="3.50.50.60">
    <property type="entry name" value="FAD/NAD(P)-binding domain"/>
    <property type="match status" value="1"/>
</dbReference>
<name>A0A6G7YNC6_9SPHN</name>
<dbReference type="GO" id="GO:0004497">
    <property type="term" value="F:monooxygenase activity"/>
    <property type="evidence" value="ECO:0007669"/>
    <property type="project" value="InterPro"/>
</dbReference>
<accession>A0A6G7YNC6</accession>
<keyword evidence="2" id="KW-0274">FAD</keyword>
<keyword evidence="2" id="KW-0547">Nucleotide-binding</keyword>
<dbReference type="SUPFAM" id="SSF51905">
    <property type="entry name" value="FAD/NAD(P)-binding domain"/>
    <property type="match status" value="1"/>
</dbReference>
<feature type="binding site" evidence="2">
    <location>
        <position position="352"/>
    </location>
    <ligand>
        <name>L-tryptophan</name>
        <dbReference type="ChEBI" id="CHEBI:57912"/>
    </ligand>
</feature>
<dbReference type="PANTHER" id="PTHR43747">
    <property type="entry name" value="FAD-BINDING PROTEIN"/>
    <property type="match status" value="1"/>
</dbReference>
<dbReference type="Pfam" id="PF04820">
    <property type="entry name" value="Trp_halogenase"/>
    <property type="match status" value="1"/>
</dbReference>
<feature type="binding site" evidence="2">
    <location>
        <begin position="13"/>
        <end position="16"/>
    </location>
    <ligand>
        <name>FAD</name>
        <dbReference type="ChEBI" id="CHEBI:57692"/>
    </ligand>
</feature>
<proteinExistence type="predicted"/>